<evidence type="ECO:0000256" key="8">
    <source>
        <dbReference type="ARBA" id="ARBA00023242"/>
    </source>
</evidence>
<comment type="similarity">
    <text evidence="2">Belongs to the GLE1 family.</text>
</comment>
<evidence type="ECO:0000256" key="4">
    <source>
        <dbReference type="ARBA" id="ARBA00022816"/>
    </source>
</evidence>
<evidence type="ECO:0000256" key="11">
    <source>
        <dbReference type="ARBA" id="ARBA00029983"/>
    </source>
</evidence>
<name>A0A819CFN0_9BILA</name>
<dbReference type="PANTHER" id="PTHR12960">
    <property type="entry name" value="GLE-1-RELATED"/>
    <property type="match status" value="1"/>
</dbReference>
<evidence type="ECO:0000256" key="9">
    <source>
        <dbReference type="ARBA" id="ARBA00024680"/>
    </source>
</evidence>
<reference evidence="15" key="1">
    <citation type="submission" date="2021-02" db="EMBL/GenBank/DDBJ databases">
        <authorList>
            <person name="Nowell W R."/>
        </authorList>
    </citation>
    <scope>NUCLEOTIDE SEQUENCE</scope>
</reference>
<keyword evidence="3" id="KW-0813">Transport</keyword>
<comment type="function">
    <text evidence="9">Required for the export of mRNAs containing poly(A) tails from the nucleus into the cytoplasm. May be involved in the terminal step of the mRNA transport through the nuclear pore complex (NPC).</text>
</comment>
<evidence type="ECO:0000256" key="12">
    <source>
        <dbReference type="ARBA" id="ARBA00030897"/>
    </source>
</evidence>
<comment type="subcellular location">
    <subcellularLocation>
        <location evidence="1">Nucleus</location>
        <location evidence="1">Nuclear pore complex</location>
    </subcellularLocation>
</comment>
<dbReference type="GO" id="GO:0015031">
    <property type="term" value="P:protein transport"/>
    <property type="evidence" value="ECO:0007669"/>
    <property type="project" value="UniProtKB-KW"/>
</dbReference>
<keyword evidence="7" id="KW-0906">Nuclear pore complex</keyword>
<evidence type="ECO:0000256" key="13">
    <source>
        <dbReference type="SAM" id="MobiDB-lite"/>
    </source>
</evidence>
<dbReference type="EMBL" id="CAJOBG010000233">
    <property type="protein sequence ID" value="CAF3782108.1"/>
    <property type="molecule type" value="Genomic_DNA"/>
</dbReference>
<protein>
    <recommendedName>
        <fullName evidence="10">mRNA export factor GLE1</fullName>
    </recommendedName>
    <alternativeName>
        <fullName evidence="12">GLE1 RNA export mediator</fullName>
    </alternativeName>
    <alternativeName>
        <fullName evidence="11">Nucleoporin GLE1</fullName>
    </alternativeName>
</protein>
<evidence type="ECO:0000256" key="1">
    <source>
        <dbReference type="ARBA" id="ARBA00004567"/>
    </source>
</evidence>
<keyword evidence="4" id="KW-0509">mRNA transport</keyword>
<dbReference type="PANTHER" id="PTHR12960:SF0">
    <property type="entry name" value="MRNA EXPORT FACTOR GLE1"/>
    <property type="match status" value="1"/>
</dbReference>
<evidence type="ECO:0000256" key="7">
    <source>
        <dbReference type="ARBA" id="ARBA00023132"/>
    </source>
</evidence>
<comment type="caution">
    <text evidence="15">The sequence shown here is derived from an EMBL/GenBank/DDBJ whole genome shotgun (WGS) entry which is preliminary data.</text>
</comment>
<evidence type="ECO:0000256" key="6">
    <source>
        <dbReference type="ARBA" id="ARBA00023010"/>
    </source>
</evidence>
<dbReference type="InterPro" id="IPR012476">
    <property type="entry name" value="GLE1"/>
</dbReference>
<evidence type="ECO:0000313" key="14">
    <source>
        <dbReference type="EMBL" id="CAF3782108.1"/>
    </source>
</evidence>
<keyword evidence="6" id="KW-0811">Translocation</keyword>
<dbReference type="EMBL" id="CAJOBF010000446">
    <property type="protein sequence ID" value="CAF3819078.1"/>
    <property type="molecule type" value="Genomic_DNA"/>
</dbReference>
<evidence type="ECO:0000256" key="2">
    <source>
        <dbReference type="ARBA" id="ARBA00011056"/>
    </source>
</evidence>
<dbReference type="GO" id="GO:0016973">
    <property type="term" value="P:poly(A)+ mRNA export from nucleus"/>
    <property type="evidence" value="ECO:0007669"/>
    <property type="project" value="InterPro"/>
</dbReference>
<dbReference type="GO" id="GO:0000822">
    <property type="term" value="F:inositol hexakisphosphate binding"/>
    <property type="evidence" value="ECO:0007669"/>
    <property type="project" value="TreeGrafter"/>
</dbReference>
<keyword evidence="8" id="KW-0539">Nucleus</keyword>
<evidence type="ECO:0000256" key="10">
    <source>
        <dbReference type="ARBA" id="ARBA00026227"/>
    </source>
</evidence>
<gene>
    <name evidence="14" type="ORF">OVN521_LOCUS2838</name>
    <name evidence="15" type="ORF">UXM345_LOCUS5866</name>
</gene>
<dbReference type="GO" id="GO:0044614">
    <property type="term" value="C:nuclear pore cytoplasmic filaments"/>
    <property type="evidence" value="ECO:0007669"/>
    <property type="project" value="TreeGrafter"/>
</dbReference>
<dbReference type="Gene3D" id="1.25.40.510">
    <property type="entry name" value="GLE1-like"/>
    <property type="match status" value="1"/>
</dbReference>
<dbReference type="AlphaFoldDB" id="A0A819CFN0"/>
<feature type="compositionally biased region" description="Low complexity" evidence="13">
    <location>
        <begin position="185"/>
        <end position="200"/>
    </location>
</feature>
<keyword evidence="17" id="KW-1185">Reference proteome</keyword>
<keyword evidence="5" id="KW-0653">Protein transport</keyword>
<accession>A0A819CFN0</accession>
<evidence type="ECO:0000313" key="16">
    <source>
        <dbReference type="Proteomes" id="UP000663842"/>
    </source>
</evidence>
<organism evidence="15 16">
    <name type="scientific">Rotaria magnacalcarata</name>
    <dbReference type="NCBI Taxonomy" id="392030"/>
    <lineage>
        <taxon>Eukaryota</taxon>
        <taxon>Metazoa</taxon>
        <taxon>Spiralia</taxon>
        <taxon>Gnathifera</taxon>
        <taxon>Rotifera</taxon>
        <taxon>Eurotatoria</taxon>
        <taxon>Bdelloidea</taxon>
        <taxon>Philodinida</taxon>
        <taxon>Philodinidae</taxon>
        <taxon>Rotaria</taxon>
    </lineage>
</organism>
<dbReference type="Proteomes" id="UP000663866">
    <property type="component" value="Unassembled WGS sequence"/>
</dbReference>
<dbReference type="GO" id="GO:0005737">
    <property type="term" value="C:cytoplasm"/>
    <property type="evidence" value="ECO:0007669"/>
    <property type="project" value="TreeGrafter"/>
</dbReference>
<dbReference type="GO" id="GO:0031369">
    <property type="term" value="F:translation initiation factor binding"/>
    <property type="evidence" value="ECO:0007669"/>
    <property type="project" value="TreeGrafter"/>
</dbReference>
<dbReference type="Pfam" id="PF07817">
    <property type="entry name" value="GLE1"/>
    <property type="match status" value="1"/>
</dbReference>
<feature type="region of interest" description="Disordered" evidence="13">
    <location>
        <begin position="183"/>
        <end position="202"/>
    </location>
</feature>
<dbReference type="GO" id="GO:0005543">
    <property type="term" value="F:phospholipid binding"/>
    <property type="evidence" value="ECO:0007669"/>
    <property type="project" value="TreeGrafter"/>
</dbReference>
<evidence type="ECO:0000256" key="5">
    <source>
        <dbReference type="ARBA" id="ARBA00022927"/>
    </source>
</evidence>
<evidence type="ECO:0000256" key="3">
    <source>
        <dbReference type="ARBA" id="ARBA00022448"/>
    </source>
</evidence>
<dbReference type="Proteomes" id="UP000663842">
    <property type="component" value="Unassembled WGS sequence"/>
</dbReference>
<evidence type="ECO:0000313" key="15">
    <source>
        <dbReference type="EMBL" id="CAF3819078.1"/>
    </source>
</evidence>
<proteinExistence type="inferred from homology"/>
<sequence>MDEIHENKLQHHKRIEDIIKNFEQSQAKENERMQAVHLESKSHSKSIGPANDLRKEIFHAVLRPCLYYLVRFMYILEQQCQTDDDETRMKARENVIEYIDRYRPTDDDETRMKARENVIEYIDQYPSTDDDEQPNPVNDLSQQQSIFISNPQLPIPLPSPLKVVTSVPQSIMPSPPTVVAPLVKSPSTNPSQSPPSISTNDLGDIKPDTLLAYKKLSSEAQKYEIRYLIVDLPRKKQLASYIKNVMNKLRKETFELLTNELFQFLCGQEKTVSNQGIRIKNEEERLLCLSIVATLILAQLLGGDLNDIKTEIFLPLISMISKDPQHKEFGTIFLGRLHKKCPYTVPYYPIRQPHMNDKQYLEAIGYIEKQDGDQRRLETETEFLVRMNGLIRLFCKLLITRGPPFDNKLEFAWRWFADVLNLTPRPNITSILIRVFLEEAGEIMVKSYGNQFIKILEVIREKYIPRIENETSIDQMTRLRLKLDKLPK</sequence>
<dbReference type="InterPro" id="IPR038506">
    <property type="entry name" value="GLE1-like_sf"/>
</dbReference>
<evidence type="ECO:0000313" key="17">
    <source>
        <dbReference type="Proteomes" id="UP000663866"/>
    </source>
</evidence>